<feature type="non-terminal residue" evidence="10">
    <location>
        <position position="522"/>
    </location>
</feature>
<name>S8C6Q0_9LAMI</name>
<keyword evidence="1" id="KW-0805">Transcription regulation</keyword>
<keyword evidence="4" id="KW-0539">Nucleus</keyword>
<evidence type="ECO:0000256" key="3">
    <source>
        <dbReference type="ARBA" id="ARBA00023163"/>
    </source>
</evidence>
<dbReference type="Proteomes" id="UP000015453">
    <property type="component" value="Unassembled WGS sequence"/>
</dbReference>
<dbReference type="InterPro" id="IPR036388">
    <property type="entry name" value="WH-like_DNA-bd_sf"/>
</dbReference>
<dbReference type="InterPro" id="IPR032451">
    <property type="entry name" value="SMARCC_C"/>
</dbReference>
<evidence type="ECO:0008006" key="12">
    <source>
        <dbReference type="Google" id="ProtNLM"/>
    </source>
</evidence>
<feature type="coiled-coil region" evidence="5">
    <location>
        <begin position="476"/>
        <end position="520"/>
    </location>
</feature>
<proteinExistence type="predicted"/>
<dbReference type="InterPro" id="IPR017884">
    <property type="entry name" value="SANT_dom"/>
</dbReference>
<dbReference type="GO" id="GO:0005634">
    <property type="term" value="C:nucleus"/>
    <property type="evidence" value="ECO:0007669"/>
    <property type="project" value="UniProtKB-ARBA"/>
</dbReference>
<dbReference type="EMBL" id="AUSU01006144">
    <property type="protein sequence ID" value="EPS62444.1"/>
    <property type="molecule type" value="Genomic_DNA"/>
</dbReference>
<feature type="region of interest" description="Disordered" evidence="6">
    <location>
        <begin position="294"/>
        <end position="322"/>
    </location>
</feature>
<keyword evidence="11" id="KW-1185">Reference proteome</keyword>
<evidence type="ECO:0000256" key="6">
    <source>
        <dbReference type="SAM" id="MobiDB-lite"/>
    </source>
</evidence>
<dbReference type="Pfam" id="PF16495">
    <property type="entry name" value="SWIRM-assoc_1"/>
    <property type="match status" value="1"/>
</dbReference>
<dbReference type="InterPro" id="IPR001005">
    <property type="entry name" value="SANT/Myb"/>
</dbReference>
<dbReference type="Pfam" id="PF04433">
    <property type="entry name" value="SWIRM"/>
    <property type="match status" value="1"/>
</dbReference>
<evidence type="ECO:0000313" key="10">
    <source>
        <dbReference type="EMBL" id="EPS62444.1"/>
    </source>
</evidence>
<protein>
    <recommendedName>
        <fullName evidence="12">Myb-like domain-containing protein</fullName>
    </recommendedName>
</protein>
<dbReference type="PROSITE" id="PS50934">
    <property type="entry name" value="SWIRM"/>
    <property type="match status" value="1"/>
</dbReference>
<feature type="domain" description="SANT" evidence="9">
    <location>
        <begin position="209"/>
        <end position="260"/>
    </location>
</feature>
<dbReference type="Gene3D" id="1.10.10.10">
    <property type="entry name" value="Winged helix-like DNA-binding domain superfamily/Winged helix DNA-binding domain"/>
    <property type="match status" value="1"/>
</dbReference>
<keyword evidence="3" id="KW-0804">Transcription</keyword>
<dbReference type="Gene3D" id="1.10.10.60">
    <property type="entry name" value="Homeodomain-like"/>
    <property type="match status" value="1"/>
</dbReference>
<keyword evidence="2" id="KW-0238">DNA-binding</keyword>
<dbReference type="GO" id="GO:0003677">
    <property type="term" value="F:DNA binding"/>
    <property type="evidence" value="ECO:0007669"/>
    <property type="project" value="UniProtKB-KW"/>
</dbReference>
<evidence type="ECO:0000256" key="2">
    <source>
        <dbReference type="ARBA" id="ARBA00023125"/>
    </source>
</evidence>
<dbReference type="OrthoDB" id="118550at2759"/>
<gene>
    <name evidence="10" type="ORF">M569_12346</name>
</gene>
<evidence type="ECO:0000256" key="1">
    <source>
        <dbReference type="ARBA" id="ARBA00023015"/>
    </source>
</evidence>
<dbReference type="PANTHER" id="PTHR12802:SF140">
    <property type="entry name" value="SWI_SNF COMPLEX SUBUNIT SWI3A"/>
    <property type="match status" value="1"/>
</dbReference>
<organism evidence="10 11">
    <name type="scientific">Genlisea aurea</name>
    <dbReference type="NCBI Taxonomy" id="192259"/>
    <lineage>
        <taxon>Eukaryota</taxon>
        <taxon>Viridiplantae</taxon>
        <taxon>Streptophyta</taxon>
        <taxon>Embryophyta</taxon>
        <taxon>Tracheophyta</taxon>
        <taxon>Spermatophyta</taxon>
        <taxon>Magnoliopsida</taxon>
        <taxon>eudicotyledons</taxon>
        <taxon>Gunneridae</taxon>
        <taxon>Pentapetalae</taxon>
        <taxon>asterids</taxon>
        <taxon>lamiids</taxon>
        <taxon>Lamiales</taxon>
        <taxon>Lentibulariaceae</taxon>
        <taxon>Genlisea</taxon>
    </lineage>
</organism>
<evidence type="ECO:0000313" key="11">
    <source>
        <dbReference type="Proteomes" id="UP000015453"/>
    </source>
</evidence>
<evidence type="ECO:0000259" key="8">
    <source>
        <dbReference type="PROSITE" id="PS50934"/>
    </source>
</evidence>
<dbReference type="SUPFAM" id="SSF46689">
    <property type="entry name" value="Homeodomain-like"/>
    <property type="match status" value="2"/>
</dbReference>
<accession>S8C6Q0</accession>
<dbReference type="SMART" id="SM00717">
    <property type="entry name" value="SANT"/>
    <property type="match status" value="1"/>
</dbReference>
<feature type="domain" description="Myb-like" evidence="7">
    <location>
        <begin position="206"/>
        <end position="248"/>
    </location>
</feature>
<comment type="caution">
    <text evidence="10">The sequence shown here is derived from an EMBL/GenBank/DDBJ whole genome shotgun (WGS) entry which is preliminary data.</text>
</comment>
<sequence>MDISTEDMEEYAVPSHSSWFSWNDIHEVERLSLTEFFNGSSITRSPRVYKEYRDFIITKYRENPSRKLTFTEVRKSLVGDISLLLKGRVKVEEGAPYGVRVVAAPNSMKSILMPPPPPSLLMNGGGIAGDVGDSGFRWPPLASYSDVYAELMREEKRNHVCGSCKECCNDSYYEDTKDATIFSCDKCFKAGNYGEGKTADDFKLKDTKKQDGEWTEAETLLLLESVAKHGDDWELVARNVQTKSKQECILKLIAMPFGNLLLGSGRGNDNYLEATGGIANSKQSSMDSEDLITSSISSKDRQNEEDGGPAMKKMRSEPSSLDGISSDSTFGYSGASLNLVAGICKMVGPHVVASAADAAVTALCYENQCSRDMFNDDPKVSSSSSPGAAVQERYFYFLEFTPWQLRPPTTSLSDHFLFSRTNEVDDRTEKPNSHSSGVVALNLRTRAASAAALGAAAANARCLADGEEREMGHLLAVMIEAQAKKVEEKLKKLGELESMMEGEEREVDELEVSLVSEKMRIL</sequence>
<evidence type="ECO:0000259" key="7">
    <source>
        <dbReference type="PROSITE" id="PS50090"/>
    </source>
</evidence>
<evidence type="ECO:0000256" key="4">
    <source>
        <dbReference type="ARBA" id="ARBA00023242"/>
    </source>
</evidence>
<evidence type="ECO:0000259" key="9">
    <source>
        <dbReference type="PROSITE" id="PS51293"/>
    </source>
</evidence>
<dbReference type="PANTHER" id="PTHR12802">
    <property type="entry name" value="SWI/SNF COMPLEX-RELATED"/>
    <property type="match status" value="1"/>
</dbReference>
<dbReference type="InterPro" id="IPR009057">
    <property type="entry name" value="Homeodomain-like_sf"/>
</dbReference>
<dbReference type="Pfam" id="PF00249">
    <property type="entry name" value="Myb_DNA-binding"/>
    <property type="match status" value="1"/>
</dbReference>
<evidence type="ECO:0000256" key="5">
    <source>
        <dbReference type="SAM" id="Coils"/>
    </source>
</evidence>
<dbReference type="InterPro" id="IPR007526">
    <property type="entry name" value="SWIRM"/>
</dbReference>
<dbReference type="PROSITE" id="PS50090">
    <property type="entry name" value="MYB_LIKE"/>
    <property type="match status" value="1"/>
</dbReference>
<feature type="domain" description="SWIRM" evidence="8">
    <location>
        <begin position="11"/>
        <end position="108"/>
    </location>
</feature>
<keyword evidence="5" id="KW-0175">Coiled coil</keyword>
<dbReference type="CDD" id="cd00167">
    <property type="entry name" value="SANT"/>
    <property type="match status" value="1"/>
</dbReference>
<dbReference type="AlphaFoldDB" id="S8C6Q0"/>
<reference evidence="10 11" key="1">
    <citation type="journal article" date="2013" name="BMC Genomics">
        <title>The miniature genome of a carnivorous plant Genlisea aurea contains a low number of genes and short non-coding sequences.</title>
        <authorList>
            <person name="Leushkin E.V."/>
            <person name="Sutormin R.A."/>
            <person name="Nabieva E.R."/>
            <person name="Penin A.A."/>
            <person name="Kondrashov A.S."/>
            <person name="Logacheva M.D."/>
        </authorList>
    </citation>
    <scope>NUCLEOTIDE SEQUENCE [LARGE SCALE GENOMIC DNA]</scope>
</reference>
<dbReference type="PROSITE" id="PS51293">
    <property type="entry name" value="SANT"/>
    <property type="match status" value="1"/>
</dbReference>